<dbReference type="PANTHER" id="PTHR43112:SF9">
    <property type="entry name" value="FERREDOXIN C 1, CHLOROPLASTIC"/>
    <property type="match status" value="1"/>
</dbReference>
<dbReference type="PANTHER" id="PTHR43112">
    <property type="entry name" value="FERREDOXIN"/>
    <property type="match status" value="1"/>
</dbReference>
<keyword evidence="5" id="KW-0249">Electron transport</keyword>
<evidence type="ECO:0000256" key="3">
    <source>
        <dbReference type="ARBA" id="ARBA00022714"/>
    </source>
</evidence>
<dbReference type="InterPro" id="IPR001041">
    <property type="entry name" value="2Fe-2S_ferredoxin-type"/>
</dbReference>
<comment type="similarity">
    <text evidence="1">Belongs to the 2Fe2S plant-type ferredoxin family.</text>
</comment>
<evidence type="ECO:0000313" key="12">
    <source>
        <dbReference type="EMBL" id="CAE0501278.1"/>
    </source>
</evidence>
<evidence type="ECO:0000256" key="1">
    <source>
        <dbReference type="ARBA" id="ARBA00007874"/>
    </source>
</evidence>
<evidence type="ECO:0000256" key="2">
    <source>
        <dbReference type="ARBA" id="ARBA00022448"/>
    </source>
</evidence>
<dbReference type="InterPro" id="IPR012675">
    <property type="entry name" value="Beta-grasp_dom_sf"/>
</dbReference>
<dbReference type="Pfam" id="PF00111">
    <property type="entry name" value="Fer2"/>
    <property type="match status" value="1"/>
</dbReference>
<dbReference type="InterPro" id="IPR036010">
    <property type="entry name" value="2Fe-2S_ferredoxin-like_sf"/>
</dbReference>
<comment type="cofactor">
    <cofactor evidence="8">
        <name>[2Fe-2S] cluster</name>
        <dbReference type="ChEBI" id="CHEBI:190135"/>
    </cofactor>
</comment>
<feature type="region of interest" description="Disordered" evidence="9">
    <location>
        <begin position="14"/>
        <end position="33"/>
    </location>
</feature>
<keyword evidence="4" id="KW-0479">Metal-binding</keyword>
<keyword evidence="2" id="KW-0813">Transport</keyword>
<dbReference type="EMBL" id="HBIP01027073">
    <property type="protein sequence ID" value="CAE0501277.1"/>
    <property type="molecule type" value="Transcribed_RNA"/>
</dbReference>
<keyword evidence="7" id="KW-0411">Iron-sulfur</keyword>
<dbReference type="AlphaFoldDB" id="A0A6S8MK29"/>
<evidence type="ECO:0000256" key="5">
    <source>
        <dbReference type="ARBA" id="ARBA00022982"/>
    </source>
</evidence>
<dbReference type="EMBL" id="HBIP01027074">
    <property type="protein sequence ID" value="CAE0501278.1"/>
    <property type="molecule type" value="Transcribed_RNA"/>
</dbReference>
<dbReference type="GO" id="GO:0051537">
    <property type="term" value="F:2 iron, 2 sulfur cluster binding"/>
    <property type="evidence" value="ECO:0007669"/>
    <property type="project" value="UniProtKB-KW"/>
</dbReference>
<evidence type="ECO:0000256" key="8">
    <source>
        <dbReference type="ARBA" id="ARBA00034078"/>
    </source>
</evidence>
<organism evidence="12">
    <name type="scientific">Dunaliella tertiolecta</name>
    <name type="common">Green alga</name>
    <dbReference type="NCBI Taxonomy" id="3047"/>
    <lineage>
        <taxon>Eukaryota</taxon>
        <taxon>Viridiplantae</taxon>
        <taxon>Chlorophyta</taxon>
        <taxon>core chlorophytes</taxon>
        <taxon>Chlorophyceae</taxon>
        <taxon>CS clade</taxon>
        <taxon>Chlamydomonadales</taxon>
        <taxon>Dunaliellaceae</taxon>
        <taxon>Dunaliella</taxon>
    </lineage>
</organism>
<dbReference type="GO" id="GO:0009507">
    <property type="term" value="C:chloroplast"/>
    <property type="evidence" value="ECO:0007669"/>
    <property type="project" value="TreeGrafter"/>
</dbReference>
<reference evidence="12" key="1">
    <citation type="submission" date="2021-01" db="EMBL/GenBank/DDBJ databases">
        <authorList>
            <person name="Corre E."/>
            <person name="Pelletier E."/>
            <person name="Niang G."/>
            <person name="Scheremetjew M."/>
            <person name="Finn R."/>
            <person name="Kale V."/>
            <person name="Holt S."/>
            <person name="Cochrane G."/>
            <person name="Meng A."/>
            <person name="Brown T."/>
            <person name="Cohen L."/>
        </authorList>
    </citation>
    <scope>NUCLEOTIDE SEQUENCE</scope>
    <source>
        <strain evidence="12">CCMP1320</strain>
    </source>
</reference>
<keyword evidence="3" id="KW-0001">2Fe-2S</keyword>
<dbReference type="GO" id="GO:0046872">
    <property type="term" value="F:metal ion binding"/>
    <property type="evidence" value="ECO:0007669"/>
    <property type="project" value="UniProtKB-KW"/>
</dbReference>
<proteinExistence type="inferred from homology"/>
<dbReference type="SUPFAM" id="SSF54292">
    <property type="entry name" value="2Fe-2S ferredoxin-like"/>
    <property type="match status" value="1"/>
</dbReference>
<dbReference type="PROSITE" id="PS51085">
    <property type="entry name" value="2FE2S_FER_2"/>
    <property type="match status" value="1"/>
</dbReference>
<evidence type="ECO:0000256" key="9">
    <source>
        <dbReference type="SAM" id="MobiDB-lite"/>
    </source>
</evidence>
<dbReference type="Gene3D" id="3.10.20.30">
    <property type="match status" value="1"/>
</dbReference>
<sequence>MQVLGRICSSRSFTRPPVPAHSQAAALPKRPGHSRRPVAVWAHKVEIEHQGKKQELEVPNGQNILDVALENGLELPHDCKMGVCMTCPAKLVSGKVDQSGGMISEDVADKGYALLCVAQPQEDCKIVTISEDELLDIQMGN</sequence>
<gene>
    <name evidence="11" type="ORF">DTER00134_LOCUS16350</name>
    <name evidence="12" type="ORF">DTER00134_LOCUS16351</name>
</gene>
<accession>A0A6S8MK29</accession>
<evidence type="ECO:0000256" key="6">
    <source>
        <dbReference type="ARBA" id="ARBA00023004"/>
    </source>
</evidence>
<feature type="domain" description="2Fe-2S ferredoxin-type" evidence="10">
    <location>
        <begin position="43"/>
        <end position="132"/>
    </location>
</feature>
<protein>
    <recommendedName>
        <fullName evidence="10">2Fe-2S ferredoxin-type domain-containing protein</fullName>
    </recommendedName>
</protein>
<name>A0A6S8MK29_DUNTE</name>
<evidence type="ECO:0000256" key="7">
    <source>
        <dbReference type="ARBA" id="ARBA00023014"/>
    </source>
</evidence>
<evidence type="ECO:0000256" key="4">
    <source>
        <dbReference type="ARBA" id="ARBA00022723"/>
    </source>
</evidence>
<evidence type="ECO:0000259" key="10">
    <source>
        <dbReference type="PROSITE" id="PS51085"/>
    </source>
</evidence>
<keyword evidence="6" id="KW-0408">Iron</keyword>
<evidence type="ECO:0000313" key="11">
    <source>
        <dbReference type="EMBL" id="CAE0501277.1"/>
    </source>
</evidence>
<dbReference type="CDD" id="cd00207">
    <property type="entry name" value="fer2"/>
    <property type="match status" value="1"/>
</dbReference>